<keyword evidence="4" id="KW-0548">Nucleotidyltransferase</keyword>
<dbReference type="Pfam" id="PF00078">
    <property type="entry name" value="RVT_1"/>
    <property type="match status" value="1"/>
</dbReference>
<dbReference type="EMBL" id="WEKY01054801">
    <property type="protein sequence ID" value="NWI46772.1"/>
    <property type="molecule type" value="Genomic_DNA"/>
</dbReference>
<dbReference type="OrthoDB" id="6773263at2759"/>
<protein>
    <recommendedName>
        <fullName evidence="2">ribonuclease H</fullName>
        <ecNumber evidence="2">3.1.26.4</ecNumber>
    </recommendedName>
</protein>
<dbReference type="SUPFAM" id="SSF56672">
    <property type="entry name" value="DNA/RNA polymerases"/>
    <property type="match status" value="1"/>
</dbReference>
<dbReference type="InterPro" id="IPR043128">
    <property type="entry name" value="Rev_trsase/Diguanyl_cyclase"/>
</dbReference>
<keyword evidence="3" id="KW-0808">Transferase</keyword>
<dbReference type="GO" id="GO:0003964">
    <property type="term" value="F:RNA-directed DNA polymerase activity"/>
    <property type="evidence" value="ECO:0007669"/>
    <property type="project" value="UniProtKB-KW"/>
</dbReference>
<evidence type="ECO:0000256" key="7">
    <source>
        <dbReference type="ARBA" id="ARBA00022801"/>
    </source>
</evidence>
<dbReference type="InterPro" id="IPR000477">
    <property type="entry name" value="RT_dom"/>
</dbReference>
<feature type="non-terminal residue" evidence="10">
    <location>
        <position position="1"/>
    </location>
</feature>
<comment type="similarity">
    <text evidence="1">Belongs to the beta type-B retroviral polymerase family. HERV class-II K(HML-2) pol subfamily.</text>
</comment>
<keyword evidence="5" id="KW-0540">Nuclease</keyword>
<comment type="caution">
    <text evidence="10">The sequence shown here is derived from an EMBL/GenBank/DDBJ whole genome shotgun (WGS) entry which is preliminary data.</text>
</comment>
<dbReference type="Gene3D" id="3.30.70.270">
    <property type="match status" value="2"/>
</dbReference>
<reference evidence="10" key="1">
    <citation type="submission" date="2019-10" db="EMBL/GenBank/DDBJ databases">
        <title>Bird 10,000 Genomes (B10K) Project - Family phase.</title>
        <authorList>
            <person name="Zhang G."/>
        </authorList>
    </citation>
    <scope>NUCLEOTIDE SEQUENCE</scope>
    <source>
        <strain evidence="10">B10K-DU-012-30</strain>
        <tissue evidence="10">Muscle</tissue>
    </source>
</reference>
<evidence type="ECO:0000259" key="9">
    <source>
        <dbReference type="PROSITE" id="PS50878"/>
    </source>
</evidence>
<gene>
    <name evidence="10" type="primary">Ervk18_4</name>
    <name evidence="10" type="ORF">PICGYM_R02578</name>
</gene>
<proteinExistence type="inferred from homology"/>
<dbReference type="EC" id="3.1.26.4" evidence="2"/>
<evidence type="ECO:0000256" key="6">
    <source>
        <dbReference type="ARBA" id="ARBA00022759"/>
    </source>
</evidence>
<dbReference type="AlphaFoldDB" id="A0A851BM17"/>
<dbReference type="GO" id="GO:0004523">
    <property type="term" value="F:RNA-DNA hybrid ribonuclease activity"/>
    <property type="evidence" value="ECO:0007669"/>
    <property type="project" value="UniProtKB-EC"/>
</dbReference>
<sequence length="245" mass="28414">LVDEQLAKGNIVPTNSPWNSPVFVIRKRGKDKWRLLHDLRQINSVIEDMGPLQPGMPSPTMLPKNWKLAVIDIKDCYFQIPLHPADARRFAFSVPSINREAPMRRFHWRVLPQGMKNSPTICQWYVARILSPIRAATKDTIILHYMDDILICTPENQKLEKTLELVKKALLQYGFEIQQDKVQLTPPWRYLGLTISQRTIVPQALEIQHEVKTLRDLHKLCGSLNWIRPWLGISTEVMAPIFQLL</sequence>
<keyword evidence="11" id="KW-1185">Reference proteome</keyword>
<dbReference type="GO" id="GO:0035613">
    <property type="term" value="F:RNA stem-loop binding"/>
    <property type="evidence" value="ECO:0007669"/>
    <property type="project" value="TreeGrafter"/>
</dbReference>
<feature type="domain" description="Reverse transcriptase" evidence="9">
    <location>
        <begin position="6"/>
        <end position="195"/>
    </location>
</feature>
<accession>A0A851BM17</accession>
<dbReference type="Gene3D" id="3.10.10.10">
    <property type="entry name" value="HIV Type 1 Reverse Transcriptase, subunit A, domain 1"/>
    <property type="match status" value="1"/>
</dbReference>
<dbReference type="InterPro" id="IPR010661">
    <property type="entry name" value="RVT_thumb"/>
</dbReference>
<evidence type="ECO:0000256" key="3">
    <source>
        <dbReference type="ARBA" id="ARBA00022679"/>
    </source>
</evidence>
<evidence type="ECO:0000256" key="2">
    <source>
        <dbReference type="ARBA" id="ARBA00012180"/>
    </source>
</evidence>
<organism evidence="10 11">
    <name type="scientific">Picathartes gymnocephalus</name>
    <name type="common">White-necked rockfowl</name>
    <dbReference type="NCBI Taxonomy" id="175131"/>
    <lineage>
        <taxon>Eukaryota</taxon>
        <taxon>Metazoa</taxon>
        <taxon>Chordata</taxon>
        <taxon>Craniata</taxon>
        <taxon>Vertebrata</taxon>
        <taxon>Euteleostomi</taxon>
        <taxon>Archelosauria</taxon>
        <taxon>Archosauria</taxon>
        <taxon>Dinosauria</taxon>
        <taxon>Saurischia</taxon>
        <taxon>Theropoda</taxon>
        <taxon>Coelurosauria</taxon>
        <taxon>Aves</taxon>
        <taxon>Neognathae</taxon>
        <taxon>Neoaves</taxon>
        <taxon>Telluraves</taxon>
        <taxon>Australaves</taxon>
        <taxon>Passeriformes</taxon>
        <taxon>Picathartidae</taxon>
        <taxon>Picathartes</taxon>
    </lineage>
</organism>
<feature type="non-terminal residue" evidence="10">
    <location>
        <position position="245"/>
    </location>
</feature>
<dbReference type="PANTHER" id="PTHR41694">
    <property type="entry name" value="ENDOGENOUS RETROVIRUS GROUP K MEMBER POL PROTEIN"/>
    <property type="match status" value="1"/>
</dbReference>
<evidence type="ECO:0000256" key="5">
    <source>
        <dbReference type="ARBA" id="ARBA00022722"/>
    </source>
</evidence>
<dbReference type="InterPro" id="IPR043502">
    <property type="entry name" value="DNA/RNA_pol_sf"/>
</dbReference>
<keyword evidence="7" id="KW-0378">Hydrolase</keyword>
<evidence type="ECO:0000256" key="1">
    <source>
        <dbReference type="ARBA" id="ARBA00010879"/>
    </source>
</evidence>
<evidence type="ECO:0000256" key="4">
    <source>
        <dbReference type="ARBA" id="ARBA00022695"/>
    </source>
</evidence>
<keyword evidence="6" id="KW-0255">Endonuclease</keyword>
<dbReference type="PANTHER" id="PTHR41694:SF3">
    <property type="entry name" value="RNA-DIRECTED DNA POLYMERASE-RELATED"/>
    <property type="match status" value="1"/>
</dbReference>
<evidence type="ECO:0000313" key="11">
    <source>
        <dbReference type="Proteomes" id="UP000631391"/>
    </source>
</evidence>
<dbReference type="Proteomes" id="UP000631391">
    <property type="component" value="Unassembled WGS sequence"/>
</dbReference>
<name>A0A851BM17_PICGY</name>
<keyword evidence="8" id="KW-0695">RNA-directed DNA polymerase</keyword>
<dbReference type="PROSITE" id="PS50878">
    <property type="entry name" value="RT_POL"/>
    <property type="match status" value="1"/>
</dbReference>
<dbReference type="Pfam" id="PF06817">
    <property type="entry name" value="RVT_thumb"/>
    <property type="match status" value="1"/>
</dbReference>
<evidence type="ECO:0000313" key="10">
    <source>
        <dbReference type="EMBL" id="NWI46772.1"/>
    </source>
</evidence>
<evidence type="ECO:0000256" key="8">
    <source>
        <dbReference type="ARBA" id="ARBA00022918"/>
    </source>
</evidence>